<sequence length="159" mass="17713">MTIILIEITFSFIASVAFAIMVNVPRRSLVGCGLTGMAGWLVYWYLKQLGVNAVISALAGSIIVALLSDFFSKYYKLPVTIFNIPGMFALVPGYLSYQTVRNLVTGNYQIAIHAATQAFMVGGAIVLGLFLSEVFNHNIRNFKQKKEKDKKNLHKKKKF</sequence>
<dbReference type="InterPro" id="IPR050539">
    <property type="entry name" value="ThrE_Dicarb/AminoAcid_Exp"/>
</dbReference>
<keyword evidence="3" id="KW-0997">Cell inner membrane</keyword>
<dbReference type="GeneID" id="57043209"/>
<evidence type="ECO:0000256" key="5">
    <source>
        <dbReference type="ARBA" id="ARBA00022989"/>
    </source>
</evidence>
<dbReference type="GO" id="GO:0015744">
    <property type="term" value="P:succinate transport"/>
    <property type="evidence" value="ECO:0007669"/>
    <property type="project" value="TreeGrafter"/>
</dbReference>
<dbReference type="PANTHER" id="PTHR34390:SF1">
    <property type="entry name" value="SUCCINATE TRANSPORTER SUBUNIT YJJB-RELATED"/>
    <property type="match status" value="1"/>
</dbReference>
<evidence type="ECO:0000259" key="9">
    <source>
        <dbReference type="Pfam" id="PF12821"/>
    </source>
</evidence>
<feature type="domain" description="Threonine/Serine exporter ThrE" evidence="9">
    <location>
        <begin position="8"/>
        <end position="134"/>
    </location>
</feature>
<accession>A0A2Z5Y1T8</accession>
<dbReference type="Proteomes" id="UP000269226">
    <property type="component" value="Chromosome"/>
</dbReference>
<comment type="similarity">
    <text evidence="7">Belongs to the ThrE exporter (TC 2.A.79) family.</text>
</comment>
<dbReference type="EMBL" id="AP018492">
    <property type="protein sequence ID" value="BBC60773.1"/>
    <property type="molecule type" value="Genomic_DNA"/>
</dbReference>
<dbReference type="PANTHER" id="PTHR34390">
    <property type="entry name" value="UPF0442 PROTEIN YJJB-RELATED"/>
    <property type="match status" value="1"/>
</dbReference>
<comment type="subcellular location">
    <subcellularLocation>
        <location evidence="1">Cell membrane</location>
        <topology evidence="1">Multi-pass membrane protein</topology>
    </subcellularLocation>
</comment>
<keyword evidence="4 8" id="KW-0812">Transmembrane</keyword>
<name>A0A2Z5Y1T8_9ENTE</name>
<feature type="transmembrane region" description="Helical" evidence="8">
    <location>
        <begin position="117"/>
        <end position="136"/>
    </location>
</feature>
<evidence type="ECO:0000256" key="7">
    <source>
        <dbReference type="ARBA" id="ARBA00034125"/>
    </source>
</evidence>
<gene>
    <name evidence="10" type="ORF">DAT561_0652</name>
</gene>
<dbReference type="AlphaFoldDB" id="A0A2Z5Y1T8"/>
<evidence type="ECO:0000256" key="1">
    <source>
        <dbReference type="ARBA" id="ARBA00004651"/>
    </source>
</evidence>
<evidence type="ECO:0000256" key="3">
    <source>
        <dbReference type="ARBA" id="ARBA00022519"/>
    </source>
</evidence>
<evidence type="ECO:0000256" key="6">
    <source>
        <dbReference type="ARBA" id="ARBA00023136"/>
    </source>
</evidence>
<keyword evidence="5 8" id="KW-1133">Transmembrane helix</keyword>
<dbReference type="Pfam" id="PF12821">
    <property type="entry name" value="ThrE_2"/>
    <property type="match status" value="1"/>
</dbReference>
<feature type="transmembrane region" description="Helical" evidence="8">
    <location>
        <begin position="79"/>
        <end position="97"/>
    </location>
</feature>
<reference evidence="10 11" key="1">
    <citation type="submission" date="2018-01" db="EMBL/GenBank/DDBJ databases">
        <title>Whole genome sequence of Melissococcus plutonius DAT561.</title>
        <authorList>
            <person name="Okumura K."/>
            <person name="Takamatsu D."/>
            <person name="Okura M."/>
        </authorList>
    </citation>
    <scope>NUCLEOTIDE SEQUENCE [LARGE SCALE GENOMIC DNA]</scope>
    <source>
        <strain evidence="10 11">DAT561</strain>
    </source>
</reference>
<proteinExistence type="inferred from homology"/>
<feature type="transmembrane region" description="Helical" evidence="8">
    <location>
        <begin position="6"/>
        <end position="22"/>
    </location>
</feature>
<keyword evidence="2" id="KW-1003">Cell membrane</keyword>
<evidence type="ECO:0000313" key="10">
    <source>
        <dbReference type="EMBL" id="BBC60773.1"/>
    </source>
</evidence>
<organism evidence="10 11">
    <name type="scientific">Melissococcus plutonius</name>
    <dbReference type="NCBI Taxonomy" id="33970"/>
    <lineage>
        <taxon>Bacteria</taxon>
        <taxon>Bacillati</taxon>
        <taxon>Bacillota</taxon>
        <taxon>Bacilli</taxon>
        <taxon>Lactobacillales</taxon>
        <taxon>Enterococcaceae</taxon>
        <taxon>Melissococcus</taxon>
    </lineage>
</organism>
<feature type="transmembrane region" description="Helical" evidence="8">
    <location>
        <begin position="52"/>
        <end position="72"/>
    </location>
</feature>
<keyword evidence="6 8" id="KW-0472">Membrane</keyword>
<dbReference type="GO" id="GO:0005886">
    <property type="term" value="C:plasma membrane"/>
    <property type="evidence" value="ECO:0007669"/>
    <property type="project" value="UniProtKB-SubCell"/>
</dbReference>
<evidence type="ECO:0000256" key="8">
    <source>
        <dbReference type="SAM" id="Phobius"/>
    </source>
</evidence>
<protein>
    <submittedName>
        <fullName evidence="10">Integral membrane protein</fullName>
    </submittedName>
</protein>
<evidence type="ECO:0000313" key="11">
    <source>
        <dbReference type="Proteomes" id="UP000269226"/>
    </source>
</evidence>
<evidence type="ECO:0000256" key="2">
    <source>
        <dbReference type="ARBA" id="ARBA00022475"/>
    </source>
</evidence>
<dbReference type="InterPro" id="IPR024528">
    <property type="entry name" value="ThrE_2"/>
</dbReference>
<evidence type="ECO:0000256" key="4">
    <source>
        <dbReference type="ARBA" id="ARBA00022692"/>
    </source>
</evidence>
<dbReference type="RefSeq" id="WP_015694785.1">
    <property type="nucleotide sequence ID" value="NZ_AP018492.1"/>
</dbReference>
<feature type="transmembrane region" description="Helical" evidence="8">
    <location>
        <begin position="29"/>
        <end position="46"/>
    </location>
</feature>